<dbReference type="SUPFAM" id="SSF53474">
    <property type="entry name" value="alpha/beta-Hydrolases"/>
    <property type="match status" value="1"/>
</dbReference>
<dbReference type="GO" id="GO:0016020">
    <property type="term" value="C:membrane"/>
    <property type="evidence" value="ECO:0007669"/>
    <property type="project" value="TreeGrafter"/>
</dbReference>
<dbReference type="RefSeq" id="WP_153455769.1">
    <property type="nucleotide sequence ID" value="NZ_WEGJ01000026.1"/>
</dbReference>
<reference evidence="2 3" key="1">
    <citation type="submission" date="2019-10" db="EMBL/GenBank/DDBJ databases">
        <title>Streptomyces smaragdinus sp. nov. and Streptomyces fabii sp. nov., isolated from the gut of fungus growing-termite Macrotermes natalensis.</title>
        <authorList>
            <person name="Schwitalla J."/>
            <person name="Benndorf R."/>
            <person name="Martin K."/>
            <person name="De Beer W."/>
            <person name="Kaster A.-K."/>
            <person name="Vollmers J."/>
            <person name="Poulsen M."/>
            <person name="Beemelmanns C."/>
        </authorList>
    </citation>
    <scope>NUCLEOTIDE SEQUENCE [LARGE SCALE GENOMIC DNA]</scope>
    <source>
        <strain evidence="2 3">RB5</strain>
    </source>
</reference>
<evidence type="ECO:0000259" key="1">
    <source>
        <dbReference type="Pfam" id="PF00561"/>
    </source>
</evidence>
<keyword evidence="3" id="KW-1185">Reference proteome</keyword>
<gene>
    <name evidence="2" type="primary">pip_3</name>
    <name evidence="2" type="ORF">SRB5_50970</name>
</gene>
<dbReference type="InterPro" id="IPR029058">
    <property type="entry name" value="AB_hydrolase_fold"/>
</dbReference>
<dbReference type="Pfam" id="PF00561">
    <property type="entry name" value="Abhydrolase_1"/>
    <property type="match status" value="1"/>
</dbReference>
<dbReference type="GO" id="GO:0004177">
    <property type="term" value="F:aminopeptidase activity"/>
    <property type="evidence" value="ECO:0007669"/>
    <property type="project" value="UniProtKB-KW"/>
</dbReference>
<keyword evidence="2" id="KW-0378">Hydrolase</keyword>
<keyword evidence="2" id="KW-0031">Aminopeptidase</keyword>
<keyword evidence="2" id="KW-0645">Protease</keyword>
<proteinExistence type="predicted"/>
<dbReference type="PANTHER" id="PTHR43798">
    <property type="entry name" value="MONOACYLGLYCEROL LIPASE"/>
    <property type="match status" value="1"/>
</dbReference>
<dbReference type="InterPro" id="IPR000073">
    <property type="entry name" value="AB_hydrolase_1"/>
</dbReference>
<sequence>MPTFTAPDGTELTYHVRGTGEPLICVPGGAMRASAYLGDLGGLTASRRLVLLDLRGTGDSAVPDDKSTYRCDRQVPDLEALRVHLGLERVDLLAHSAGTNLALLYALRHPRRVRRMVFLTPVLRALGLGPAADRWRALARQRTGEPWYPAAHAALEEIGRGGDTGELWDAVEPFFYGRWDAAARRHAAAGPGQTNDEAAEIYYGPGAFDVPALRAQAARLTAPVLILAGAYDTNPTPATAREAAGLLPGARLAVRPGTVHYPWVDDGPAVAAQAEAFLAEDGSPAQPGVNS</sequence>
<comment type="caution">
    <text evidence="2">The sequence shown here is derived from an EMBL/GenBank/DDBJ whole genome shotgun (WGS) entry which is preliminary data.</text>
</comment>
<dbReference type="OrthoDB" id="9796770at2"/>
<dbReference type="InterPro" id="IPR050266">
    <property type="entry name" value="AB_hydrolase_sf"/>
</dbReference>
<dbReference type="PRINTS" id="PR00111">
    <property type="entry name" value="ABHYDROLASE"/>
</dbReference>
<dbReference type="EC" id="3.4.11.5" evidence="2"/>
<organism evidence="2 3">
    <name type="scientific">Streptomyces smaragdinus</name>
    <dbReference type="NCBI Taxonomy" id="2585196"/>
    <lineage>
        <taxon>Bacteria</taxon>
        <taxon>Bacillati</taxon>
        <taxon>Actinomycetota</taxon>
        <taxon>Actinomycetes</taxon>
        <taxon>Kitasatosporales</taxon>
        <taxon>Streptomycetaceae</taxon>
        <taxon>Streptomyces</taxon>
    </lineage>
</organism>
<dbReference type="AlphaFoldDB" id="A0A7K0CND6"/>
<dbReference type="Proteomes" id="UP000466345">
    <property type="component" value="Unassembled WGS sequence"/>
</dbReference>
<name>A0A7K0CND6_9ACTN</name>
<dbReference type="Gene3D" id="3.40.50.1820">
    <property type="entry name" value="alpha/beta hydrolase"/>
    <property type="match status" value="1"/>
</dbReference>
<protein>
    <submittedName>
        <fullName evidence="2">Proline iminopeptidase</fullName>
        <ecNumber evidence="2">3.4.11.5</ecNumber>
    </submittedName>
</protein>
<evidence type="ECO:0000313" key="3">
    <source>
        <dbReference type="Proteomes" id="UP000466345"/>
    </source>
</evidence>
<evidence type="ECO:0000313" key="2">
    <source>
        <dbReference type="EMBL" id="MQY14921.1"/>
    </source>
</evidence>
<dbReference type="EMBL" id="WEGJ01000026">
    <property type="protein sequence ID" value="MQY14921.1"/>
    <property type="molecule type" value="Genomic_DNA"/>
</dbReference>
<dbReference type="PANTHER" id="PTHR43798:SF27">
    <property type="entry name" value="HYDROLASE ALPHA_BETA HYDROLASE FOLD FAMILY"/>
    <property type="match status" value="1"/>
</dbReference>
<accession>A0A7K0CND6</accession>
<feature type="domain" description="AB hydrolase-1" evidence="1">
    <location>
        <begin position="22"/>
        <end position="137"/>
    </location>
</feature>